<comment type="caution">
    <text evidence="19">The sequence shown here is derived from an EMBL/GenBank/DDBJ whole genome shotgun (WGS) entry which is preliminary data.</text>
</comment>
<evidence type="ECO:0000256" key="9">
    <source>
        <dbReference type="ARBA" id="ARBA00022741"/>
    </source>
</evidence>
<name>A0A261S903_9BORD</name>
<evidence type="ECO:0000256" key="14">
    <source>
        <dbReference type="ARBA" id="ARBA00023136"/>
    </source>
</evidence>
<keyword evidence="10 19" id="KW-0418">Kinase</keyword>
<keyword evidence="5" id="KW-0997">Cell inner membrane</keyword>
<dbReference type="GO" id="GO:0000155">
    <property type="term" value="F:phosphorelay sensor kinase activity"/>
    <property type="evidence" value="ECO:0007669"/>
    <property type="project" value="InterPro"/>
</dbReference>
<evidence type="ECO:0000256" key="7">
    <source>
        <dbReference type="ARBA" id="ARBA00022679"/>
    </source>
</evidence>
<feature type="domain" description="Histidine kinase" evidence="18">
    <location>
        <begin position="417"/>
        <end position="632"/>
    </location>
</feature>
<dbReference type="GO" id="GO:0005524">
    <property type="term" value="F:ATP binding"/>
    <property type="evidence" value="ECO:0007669"/>
    <property type="project" value="UniProtKB-KW"/>
</dbReference>
<dbReference type="PROSITE" id="PS50109">
    <property type="entry name" value="HIS_KIN"/>
    <property type="match status" value="1"/>
</dbReference>
<dbReference type="Proteomes" id="UP000217005">
    <property type="component" value="Unassembled WGS sequence"/>
</dbReference>
<evidence type="ECO:0000256" key="12">
    <source>
        <dbReference type="ARBA" id="ARBA00022989"/>
    </source>
</evidence>
<evidence type="ECO:0000256" key="3">
    <source>
        <dbReference type="ARBA" id="ARBA00012438"/>
    </source>
</evidence>
<dbReference type="FunFam" id="1.10.287.130:FF:000049">
    <property type="entry name" value="C4-dicarboxylate transport sensor protein DctB"/>
    <property type="match status" value="1"/>
</dbReference>
<dbReference type="RefSeq" id="WP_094827888.1">
    <property type="nucleotide sequence ID" value="NZ_NEVL01000004.1"/>
</dbReference>
<keyword evidence="8 17" id="KW-0812">Transmembrane</keyword>
<dbReference type="InterPro" id="IPR004358">
    <property type="entry name" value="Sig_transdc_His_kin-like_C"/>
</dbReference>
<keyword evidence="12 17" id="KW-1133">Transmembrane helix</keyword>
<dbReference type="InterPro" id="IPR017055">
    <property type="entry name" value="Sig_transdc_His_kinase_DctB"/>
</dbReference>
<dbReference type="InterPro" id="IPR003661">
    <property type="entry name" value="HisK_dim/P_dom"/>
</dbReference>
<dbReference type="PIRSF" id="PIRSF036431">
    <property type="entry name" value="STHK_DctB"/>
    <property type="match status" value="1"/>
</dbReference>
<dbReference type="InterPro" id="IPR036097">
    <property type="entry name" value="HisK_dim/P_sf"/>
</dbReference>
<proteinExistence type="predicted"/>
<dbReference type="Gene3D" id="3.30.450.20">
    <property type="entry name" value="PAS domain"/>
    <property type="match status" value="2"/>
</dbReference>
<evidence type="ECO:0000256" key="4">
    <source>
        <dbReference type="ARBA" id="ARBA00022475"/>
    </source>
</evidence>
<evidence type="ECO:0000256" key="16">
    <source>
        <dbReference type="SAM" id="Coils"/>
    </source>
</evidence>
<protein>
    <recommendedName>
        <fullName evidence="15">C4-dicarboxylate transport sensor protein DctB</fullName>
        <ecNumber evidence="3">2.7.13.3</ecNumber>
    </recommendedName>
</protein>
<sequence length="640" mass="68687">MPLSPTPPSAPPRLRRWTGLATLVLAGLALALVTLLAATRWAGQRALAEVAARADAAIELNSVALRSSLDKFRAVPLVLAQDPEVQLALRERHPPQIERLDDKLEALARGVGASAIYLLDTQGLAIAASNWREPATFVGVDYQFRPYFRQAVAQGQAEYFALGTISHEPGLYLSRRIDQEAGRLAGVIVLKMEFASLQADWSRLGDPLFVTDEQGVVLIGNVPQWQFRTLAPLPAEHAERLRESLQFGAAPLAPLPLDDAGPAAVAPGTSGTGNTLARLREPAGALSAGANVLHTTLPVAGAHGWTLHNLAPTQPAIARATANAQLTVLLALGGIAALGAFLVYRRSQTQRRAQEQARVKQELESQVQTRTRQLRDANAELVAQIDERQRTETRLHAMQDELVQANKLALLGQVAAGVAHELNQPLAAIRAYADNAAEFLRRAQSAPAEQNLQNIARLTERIGNVTGELRAFSRKAAASVGPLPLADALDGALMLVGPRVTRQQVTLAYAPPAPALRILADRMRLEQVLVNLLQNALDALEQHPPQAAPPCIRIEIADLPHHVELRLSDNGPGVRPDVLARLFTPFQTTKPEGLGLGLVISRDILTEFGGTLHATNPDGGGATFTLTLRRAPADTRTATP</sequence>
<organism evidence="19 20">
    <name type="scientific">Bordetella genomosp. 1</name>
    <dbReference type="NCBI Taxonomy" id="1395607"/>
    <lineage>
        <taxon>Bacteria</taxon>
        <taxon>Pseudomonadati</taxon>
        <taxon>Pseudomonadota</taxon>
        <taxon>Betaproteobacteria</taxon>
        <taxon>Burkholderiales</taxon>
        <taxon>Alcaligenaceae</taxon>
        <taxon>Bordetella</taxon>
    </lineage>
</organism>
<evidence type="ECO:0000256" key="2">
    <source>
        <dbReference type="ARBA" id="ARBA00004429"/>
    </source>
</evidence>
<evidence type="ECO:0000256" key="5">
    <source>
        <dbReference type="ARBA" id="ARBA00022519"/>
    </source>
</evidence>
<keyword evidence="11" id="KW-0067">ATP-binding</keyword>
<reference evidence="19 20" key="1">
    <citation type="submission" date="2017-05" db="EMBL/GenBank/DDBJ databases">
        <title>Complete and WGS of Bordetella genogroups.</title>
        <authorList>
            <person name="Spilker T."/>
            <person name="LiPuma J."/>
        </authorList>
    </citation>
    <scope>NUCLEOTIDE SEQUENCE [LARGE SCALE GENOMIC DNA]</scope>
    <source>
        <strain evidence="19 20">AU17610</strain>
    </source>
</reference>
<dbReference type="InterPro" id="IPR003594">
    <property type="entry name" value="HATPase_dom"/>
</dbReference>
<evidence type="ECO:0000256" key="11">
    <source>
        <dbReference type="ARBA" id="ARBA00022840"/>
    </source>
</evidence>
<dbReference type="OrthoDB" id="9772100at2"/>
<keyword evidence="9" id="KW-0547">Nucleotide-binding</keyword>
<evidence type="ECO:0000256" key="6">
    <source>
        <dbReference type="ARBA" id="ARBA00022553"/>
    </source>
</evidence>
<dbReference type="SUPFAM" id="SSF47384">
    <property type="entry name" value="Homodimeric domain of signal transducing histidine kinase"/>
    <property type="match status" value="1"/>
</dbReference>
<dbReference type="Pfam" id="PF00512">
    <property type="entry name" value="HisKA"/>
    <property type="match status" value="1"/>
</dbReference>
<evidence type="ECO:0000256" key="1">
    <source>
        <dbReference type="ARBA" id="ARBA00000085"/>
    </source>
</evidence>
<gene>
    <name evidence="19" type="ORF">CEG14_18575</name>
</gene>
<dbReference type="SMART" id="SM00387">
    <property type="entry name" value="HATPase_c"/>
    <property type="match status" value="1"/>
</dbReference>
<keyword evidence="16" id="KW-0175">Coiled coil</keyword>
<dbReference type="GO" id="GO:0005886">
    <property type="term" value="C:plasma membrane"/>
    <property type="evidence" value="ECO:0007669"/>
    <property type="project" value="UniProtKB-SubCell"/>
</dbReference>
<keyword evidence="7" id="KW-0808">Transferase</keyword>
<keyword evidence="14 17" id="KW-0472">Membrane</keyword>
<comment type="catalytic activity">
    <reaction evidence="1">
        <text>ATP + protein L-histidine = ADP + protein N-phospho-L-histidine.</text>
        <dbReference type="EC" id="2.7.13.3"/>
    </reaction>
</comment>
<feature type="coiled-coil region" evidence="16">
    <location>
        <begin position="346"/>
        <end position="408"/>
    </location>
</feature>
<evidence type="ECO:0000256" key="13">
    <source>
        <dbReference type="ARBA" id="ARBA00023012"/>
    </source>
</evidence>
<keyword evidence="4" id="KW-1003">Cell membrane</keyword>
<dbReference type="PANTHER" id="PTHR43065">
    <property type="entry name" value="SENSOR HISTIDINE KINASE"/>
    <property type="match status" value="1"/>
</dbReference>
<keyword evidence="13" id="KW-0902">Two-component regulatory system</keyword>
<dbReference type="SUPFAM" id="SSF103190">
    <property type="entry name" value="Sensory domain-like"/>
    <property type="match status" value="1"/>
</dbReference>
<evidence type="ECO:0000256" key="15">
    <source>
        <dbReference type="ARBA" id="ARBA00073143"/>
    </source>
</evidence>
<dbReference type="Pfam" id="PF02518">
    <property type="entry name" value="HATPase_c"/>
    <property type="match status" value="1"/>
</dbReference>
<dbReference type="Gene3D" id="1.10.287.130">
    <property type="match status" value="1"/>
</dbReference>
<dbReference type="InterPro" id="IPR036890">
    <property type="entry name" value="HATPase_C_sf"/>
</dbReference>
<dbReference type="Gene3D" id="3.30.565.10">
    <property type="entry name" value="Histidine kinase-like ATPase, C-terminal domain"/>
    <property type="match status" value="1"/>
</dbReference>
<dbReference type="CDD" id="cd12914">
    <property type="entry name" value="PDC1_DGC_like"/>
    <property type="match status" value="1"/>
</dbReference>
<dbReference type="Gene3D" id="6.10.250.3020">
    <property type="match status" value="1"/>
</dbReference>
<keyword evidence="6" id="KW-0597">Phosphoprotein</keyword>
<dbReference type="EMBL" id="NEVL01000004">
    <property type="protein sequence ID" value="OZI32893.1"/>
    <property type="molecule type" value="Genomic_DNA"/>
</dbReference>
<accession>A0A261S903</accession>
<dbReference type="CDD" id="cd00082">
    <property type="entry name" value="HisKA"/>
    <property type="match status" value="1"/>
</dbReference>
<feature type="transmembrane region" description="Helical" evidence="17">
    <location>
        <begin position="324"/>
        <end position="344"/>
    </location>
</feature>
<dbReference type="SUPFAM" id="SSF55874">
    <property type="entry name" value="ATPase domain of HSP90 chaperone/DNA topoisomerase II/histidine kinase"/>
    <property type="match status" value="1"/>
</dbReference>
<dbReference type="PRINTS" id="PR00344">
    <property type="entry name" value="BCTRLSENSOR"/>
</dbReference>
<evidence type="ECO:0000313" key="19">
    <source>
        <dbReference type="EMBL" id="OZI32893.1"/>
    </source>
</evidence>
<evidence type="ECO:0000313" key="20">
    <source>
        <dbReference type="Proteomes" id="UP000217005"/>
    </source>
</evidence>
<evidence type="ECO:0000256" key="17">
    <source>
        <dbReference type="SAM" id="Phobius"/>
    </source>
</evidence>
<dbReference type="InterPro" id="IPR029151">
    <property type="entry name" value="Sensor-like_sf"/>
</dbReference>
<evidence type="ECO:0000259" key="18">
    <source>
        <dbReference type="PROSITE" id="PS50109"/>
    </source>
</evidence>
<dbReference type="EC" id="2.7.13.3" evidence="3"/>
<dbReference type="InterPro" id="IPR005467">
    <property type="entry name" value="His_kinase_dom"/>
</dbReference>
<dbReference type="AlphaFoldDB" id="A0A261S903"/>
<dbReference type="SMART" id="SM00388">
    <property type="entry name" value="HisKA"/>
    <property type="match status" value="1"/>
</dbReference>
<dbReference type="PANTHER" id="PTHR43065:SF46">
    <property type="entry name" value="C4-DICARBOXYLATE TRANSPORT SENSOR PROTEIN DCTB"/>
    <property type="match status" value="1"/>
</dbReference>
<evidence type="ECO:0000256" key="10">
    <source>
        <dbReference type="ARBA" id="ARBA00022777"/>
    </source>
</evidence>
<comment type="subcellular location">
    <subcellularLocation>
        <location evidence="2">Cell inner membrane</location>
        <topology evidence="2">Multi-pass membrane protein</topology>
    </subcellularLocation>
</comment>
<evidence type="ECO:0000256" key="8">
    <source>
        <dbReference type="ARBA" id="ARBA00022692"/>
    </source>
</evidence>